<keyword evidence="3" id="KW-1185">Reference proteome</keyword>
<organism evidence="2 3">
    <name type="scientific">Puccinia sorghi</name>
    <dbReference type="NCBI Taxonomy" id="27349"/>
    <lineage>
        <taxon>Eukaryota</taxon>
        <taxon>Fungi</taxon>
        <taxon>Dikarya</taxon>
        <taxon>Basidiomycota</taxon>
        <taxon>Pucciniomycotina</taxon>
        <taxon>Pucciniomycetes</taxon>
        <taxon>Pucciniales</taxon>
        <taxon>Pucciniaceae</taxon>
        <taxon>Puccinia</taxon>
    </lineage>
</organism>
<feature type="compositionally biased region" description="Low complexity" evidence="1">
    <location>
        <begin position="260"/>
        <end position="278"/>
    </location>
</feature>
<dbReference type="VEuPathDB" id="FungiDB:VP01_1142g3"/>
<accession>A0A0L6VRU9</accession>
<evidence type="ECO:0000256" key="1">
    <source>
        <dbReference type="SAM" id="MobiDB-lite"/>
    </source>
</evidence>
<protein>
    <submittedName>
        <fullName evidence="2">Uncharacterized protein</fullName>
    </submittedName>
</protein>
<dbReference type="Proteomes" id="UP000037035">
    <property type="component" value="Unassembled WGS sequence"/>
</dbReference>
<dbReference type="AlphaFoldDB" id="A0A0L6VRU9"/>
<feature type="region of interest" description="Disordered" evidence="1">
    <location>
        <begin position="249"/>
        <end position="305"/>
    </location>
</feature>
<evidence type="ECO:0000313" key="2">
    <source>
        <dbReference type="EMBL" id="KNZ63443.1"/>
    </source>
</evidence>
<reference evidence="2 3" key="1">
    <citation type="submission" date="2015-08" db="EMBL/GenBank/DDBJ databases">
        <title>Next Generation Sequencing and Analysis of the Genome of Puccinia sorghi L Schw, the Causal Agent of Maize Common Rust.</title>
        <authorList>
            <person name="Rochi L."/>
            <person name="Burguener G."/>
            <person name="Darino M."/>
            <person name="Turjanski A."/>
            <person name="Kreff E."/>
            <person name="Dieguez M.J."/>
            <person name="Sacco F."/>
        </authorList>
    </citation>
    <scope>NUCLEOTIDE SEQUENCE [LARGE SCALE GENOMIC DNA]</scope>
    <source>
        <strain evidence="2 3">RO10H11247</strain>
    </source>
</reference>
<evidence type="ECO:0000313" key="3">
    <source>
        <dbReference type="Proteomes" id="UP000037035"/>
    </source>
</evidence>
<sequence>MKFQMIFTDVLPNYKSSLCVAIVSILLLFEQYFYQHWAGLNNLSISKVTMLPHQAQKMGLFLEEEGETKSCSKFEIFFNLDESCFPLNPEHVDNRTLNFSSGDGCNRGKQLVFNTKTTNFEGETHLGVPKTLGWVEPSKPGKFKNPWLQRWFTSSAPYNTKENLINFLQLKGSMLQPSFLPNSTCLHVYMFWHSHCAVCTKGGSKTKSFFRISACQLHAVDVFFFFFFFFFCSDSGWVSDTKNNPIKGFQLNPPGFVERNSTNQNTTQPQNPQKTSKPLNPPKPSRKNQTPHPNPPKPPETEKNVSKLHPSLLPLSVKNLFDSPFSSLISPALGSKIGSSKLLYYQHCTYLASRHKRSKVLYFSNYKKNDEGIGKRERKGYDSNTHGIIFYYMISISFFKLLAMTIKISKKSIKNSVKPTASPKALMEGKTRKQKNKKIKRSLLNKMKMVNNYFNFLYHQKWDGRSKFLVVAEMMRRKDGVGSKWGFNKSCSGGRCKGASQAGGAPGGSGGCAAGGLRGEVGAGVVELGQCSREWKSAGIWGCGNSMGAGTGGVGAVLWVGSRGSFCIYLSSIKTKSGGKLGVKLQNHQKAEYLPLSGFPGFSVQRAVTRELKTKGTQHTLEKDSQLTSDSVFLSTAHKEILRKIFEDVFEEDKQQGNGYWQEGTSSKMEMRMNRGSKHTKQLIDLFEYPRIVFKDDDGLFLVELKEYFEKLGLSKKGRIYQADSKCMVAFDSRNVELSLVECLALKWISRSHAFEAAFDKNPHNTTTNTTINSKKGDIIKKHKEKRKNTIGEISKIERRCKEWTQMKSESCRLRKVSCRFPNGFPFGDPESQPIPPLPPSQAPSCRWCHQTIRIPSTPESVEVPGLSNQDVVLPQRTRSVVNYQIPSLLGIPEIENFTGVLVVLNQPLYTSATPAPPLPYPGASQDPMILEIQLEKGKNFKILDVTQKLLTIQQN</sequence>
<comment type="caution">
    <text evidence="2">The sequence shown here is derived from an EMBL/GenBank/DDBJ whole genome shotgun (WGS) entry which is preliminary data.</text>
</comment>
<dbReference type="EMBL" id="LAVV01001588">
    <property type="protein sequence ID" value="KNZ63443.1"/>
    <property type="molecule type" value="Genomic_DNA"/>
</dbReference>
<name>A0A0L6VRU9_9BASI</name>
<gene>
    <name evidence="2" type="ORF">VP01_1142g3</name>
</gene>
<proteinExistence type="predicted"/>